<dbReference type="OrthoDB" id="10577571at2759"/>
<reference evidence="3" key="1">
    <citation type="journal article" date="2015" name="PLoS Genet.">
        <title>The dynamic genome and transcriptome of the human fungal pathogen Blastomyces and close relative Emmonsia.</title>
        <authorList>
            <person name="Munoz J.F."/>
            <person name="Gauthier G.M."/>
            <person name="Desjardins C.A."/>
            <person name="Gallo J.E."/>
            <person name="Holder J."/>
            <person name="Sullivan T.D."/>
            <person name="Marty A.J."/>
            <person name="Carmen J.C."/>
            <person name="Chen Z."/>
            <person name="Ding L."/>
            <person name="Gujja S."/>
            <person name="Magrini V."/>
            <person name="Misas E."/>
            <person name="Mitreva M."/>
            <person name="Priest M."/>
            <person name="Saif S."/>
            <person name="Whiston E.A."/>
            <person name="Young S."/>
            <person name="Zeng Q."/>
            <person name="Goldman W.E."/>
            <person name="Mardis E.R."/>
            <person name="Taylor J.W."/>
            <person name="McEwen J.G."/>
            <person name="Clay O.K."/>
            <person name="Klein B.S."/>
            <person name="Cuomo C.A."/>
        </authorList>
    </citation>
    <scope>NUCLEOTIDE SEQUENCE [LARGE SCALE GENOMIC DNA]</scope>
    <source>
        <strain evidence="3">UAMH 139</strain>
    </source>
</reference>
<evidence type="ECO:0000313" key="3">
    <source>
        <dbReference type="Proteomes" id="UP000053573"/>
    </source>
</evidence>
<comment type="caution">
    <text evidence="2">The sequence shown here is derived from an EMBL/GenBank/DDBJ whole genome shotgun (WGS) entry which is preliminary data.</text>
</comment>
<evidence type="ECO:0000256" key="1">
    <source>
        <dbReference type="SAM" id="MobiDB-lite"/>
    </source>
</evidence>
<dbReference type="Proteomes" id="UP000053573">
    <property type="component" value="Unassembled WGS sequence"/>
</dbReference>
<keyword evidence="3" id="KW-1185">Reference proteome</keyword>
<organism evidence="2 3">
    <name type="scientific">Blastomyces silverae</name>
    <dbReference type="NCBI Taxonomy" id="2060906"/>
    <lineage>
        <taxon>Eukaryota</taxon>
        <taxon>Fungi</taxon>
        <taxon>Dikarya</taxon>
        <taxon>Ascomycota</taxon>
        <taxon>Pezizomycotina</taxon>
        <taxon>Eurotiomycetes</taxon>
        <taxon>Eurotiomycetidae</taxon>
        <taxon>Onygenales</taxon>
        <taxon>Ajellomycetaceae</taxon>
        <taxon>Blastomyces</taxon>
    </lineage>
</organism>
<name>A0A0H1B7W5_9EURO</name>
<accession>A0A0H1B7W5</accession>
<sequence>MDNDPDWLQVWDQFLSYREEIREGDTCKDTYIRYVYFLDELLFKIKKRFWKQVEDVHLWYILLDGIKSNADLERERPKTSEKIWTETELSRYFSQVSRMAKFYGQYQTLIWELADTRLSICKIDPDTNATEYVDQLERESIDVRAFMEKPGRLIPSECNMDFDLTLPTTHENFKKIRTSNLSAEGFRNYSLRLRAGVEGEIRKLKNLTEGEILKKADSWAKDAVLIRGEGLKEAEKKLEELNMPVQNLLMILNEADANLLNLKDLDPQRKLPLGYTKCLSALEKFIKDKETYKEQRDREQESLGLGYVAPEKTPEQQNDPSHDCSPAADFKAYLVCSDI</sequence>
<proteinExistence type="predicted"/>
<evidence type="ECO:0000313" key="2">
    <source>
        <dbReference type="EMBL" id="KLJ07480.1"/>
    </source>
</evidence>
<dbReference type="AlphaFoldDB" id="A0A0H1B7W5"/>
<protein>
    <submittedName>
        <fullName evidence="2">Uncharacterized protein</fullName>
    </submittedName>
</protein>
<feature type="region of interest" description="Disordered" evidence="1">
    <location>
        <begin position="297"/>
        <end position="325"/>
    </location>
</feature>
<dbReference type="EMBL" id="LDEV01002810">
    <property type="protein sequence ID" value="KLJ07480.1"/>
    <property type="molecule type" value="Genomic_DNA"/>
</dbReference>
<gene>
    <name evidence="2" type="ORF">EMPG_17040</name>
</gene>